<dbReference type="SUPFAM" id="SSF50729">
    <property type="entry name" value="PH domain-like"/>
    <property type="match status" value="1"/>
</dbReference>
<dbReference type="InterPro" id="IPR012466">
    <property type="entry name" value="NECAP_PHear"/>
</dbReference>
<name>A0A0C2N6H0_THEKT</name>
<protein>
    <recommendedName>
        <fullName evidence="2">NECAP PHear domain-containing protein</fullName>
    </recommendedName>
</protein>
<evidence type="ECO:0000313" key="3">
    <source>
        <dbReference type="EMBL" id="KII71895.1"/>
    </source>
</evidence>
<evidence type="ECO:0000259" key="2">
    <source>
        <dbReference type="Pfam" id="PF07933"/>
    </source>
</evidence>
<comment type="similarity">
    <text evidence="1">Belongs to the NECAP family.</text>
</comment>
<comment type="caution">
    <text evidence="3">The sequence shown here is derived from an EMBL/GenBank/DDBJ whole genome shotgun (WGS) entry which is preliminary data.</text>
</comment>
<proteinExistence type="inferred from homology"/>
<dbReference type="Gene3D" id="2.30.29.30">
    <property type="entry name" value="Pleckstrin-homology domain (PH domain)/Phosphotyrosine-binding domain (PTB)"/>
    <property type="match status" value="1"/>
</dbReference>
<gene>
    <name evidence="3" type="ORF">RF11_11893</name>
</gene>
<accession>A0A0C2N6H0</accession>
<dbReference type="EMBL" id="JWZT01001601">
    <property type="protein sequence ID" value="KII71895.1"/>
    <property type="molecule type" value="Genomic_DNA"/>
</dbReference>
<dbReference type="AlphaFoldDB" id="A0A0C2N6H0"/>
<dbReference type="Proteomes" id="UP000031668">
    <property type="component" value="Unassembled WGS sequence"/>
</dbReference>
<dbReference type="GO" id="GO:0016020">
    <property type="term" value="C:membrane"/>
    <property type="evidence" value="ECO:0007669"/>
    <property type="project" value="InterPro"/>
</dbReference>
<evidence type="ECO:0000313" key="4">
    <source>
        <dbReference type="Proteomes" id="UP000031668"/>
    </source>
</evidence>
<sequence>MFQKKAPPVALEYKMVAIYNIEGLQEEARTKAELWNVANPLKIGTMNVKFIKNKVIITIYDDLGKKFAETVLNKYPSSRIISAIDSSRYFILQTIKPKGVLGIKTEYLNIGIGFSERNESLSFVESLNHFYEQKISRKSTSFWNCLSSPMFARDKSYNKPLATQSLNLDAPKYNGLFMNTSNSHLPLVEHENVQADYDIDRPKCNLDFLSQEDFENDISSHKLFNNRSSRKLKCLTSQFFVEL</sequence>
<dbReference type="Pfam" id="PF07933">
    <property type="entry name" value="DUF1681"/>
    <property type="match status" value="1"/>
</dbReference>
<evidence type="ECO:0000256" key="1">
    <source>
        <dbReference type="ARBA" id="ARBA00007736"/>
    </source>
</evidence>
<reference evidence="3 4" key="1">
    <citation type="journal article" date="2014" name="Genome Biol. Evol.">
        <title>The genome of the myxosporean Thelohanellus kitauei shows adaptations to nutrient acquisition within its fish host.</title>
        <authorList>
            <person name="Yang Y."/>
            <person name="Xiong J."/>
            <person name="Zhou Z."/>
            <person name="Huo F."/>
            <person name="Miao W."/>
            <person name="Ran C."/>
            <person name="Liu Y."/>
            <person name="Zhang J."/>
            <person name="Feng J."/>
            <person name="Wang M."/>
            <person name="Wang M."/>
            <person name="Wang L."/>
            <person name="Yao B."/>
        </authorList>
    </citation>
    <scope>NUCLEOTIDE SEQUENCE [LARGE SCALE GENOMIC DNA]</scope>
    <source>
        <strain evidence="3">Wuqing</strain>
    </source>
</reference>
<dbReference type="GO" id="GO:0006897">
    <property type="term" value="P:endocytosis"/>
    <property type="evidence" value="ECO:0007669"/>
    <property type="project" value="InterPro"/>
</dbReference>
<feature type="domain" description="NECAP PHear" evidence="2">
    <location>
        <begin position="13"/>
        <end position="136"/>
    </location>
</feature>
<dbReference type="InterPro" id="IPR011993">
    <property type="entry name" value="PH-like_dom_sf"/>
</dbReference>
<keyword evidence="4" id="KW-1185">Reference proteome</keyword>
<organism evidence="3 4">
    <name type="scientific">Thelohanellus kitauei</name>
    <name type="common">Myxosporean</name>
    <dbReference type="NCBI Taxonomy" id="669202"/>
    <lineage>
        <taxon>Eukaryota</taxon>
        <taxon>Metazoa</taxon>
        <taxon>Cnidaria</taxon>
        <taxon>Myxozoa</taxon>
        <taxon>Myxosporea</taxon>
        <taxon>Bivalvulida</taxon>
        <taxon>Platysporina</taxon>
        <taxon>Myxobolidae</taxon>
        <taxon>Thelohanellus</taxon>
    </lineage>
</organism>